<sequence length="184" mass="20888">MNQRLERKINNLENIERVKANEVCTYLSLNREDRVLDVGAGTGYMSLAIAERVKSVVAFDFDSDVLHYLEKVANQKNIKNIETRVGDFKDIPLESESFDKAVASISLHEVQPLPTALSEIYKVLKNNGLFVCIELEHVEGIQAPRVKSIEMKTEMIKAGFTIKEMFFPEKKIANQPVYIIVGEK</sequence>
<name>A0ABT0XL18_9BACI</name>
<keyword evidence="3" id="KW-1185">Reference proteome</keyword>
<dbReference type="Pfam" id="PF13847">
    <property type="entry name" value="Methyltransf_31"/>
    <property type="match status" value="1"/>
</dbReference>
<dbReference type="InterPro" id="IPR025714">
    <property type="entry name" value="Methyltranfer_dom"/>
</dbReference>
<dbReference type="GO" id="GO:0032259">
    <property type="term" value="P:methylation"/>
    <property type="evidence" value="ECO:0007669"/>
    <property type="project" value="UniProtKB-KW"/>
</dbReference>
<feature type="domain" description="Methyltransferase" evidence="1">
    <location>
        <begin position="31"/>
        <end position="154"/>
    </location>
</feature>
<dbReference type="EMBL" id="JAMQJY010000002">
    <property type="protein sequence ID" value="MCM2676607.1"/>
    <property type="molecule type" value="Genomic_DNA"/>
</dbReference>
<dbReference type="Gene3D" id="3.40.50.150">
    <property type="entry name" value="Vaccinia Virus protein VP39"/>
    <property type="match status" value="1"/>
</dbReference>
<organism evidence="2 3">
    <name type="scientific">Alkalicoccobacillus plakortidis</name>
    <dbReference type="NCBI Taxonomy" id="444060"/>
    <lineage>
        <taxon>Bacteria</taxon>
        <taxon>Bacillati</taxon>
        <taxon>Bacillota</taxon>
        <taxon>Bacilli</taxon>
        <taxon>Bacillales</taxon>
        <taxon>Bacillaceae</taxon>
        <taxon>Alkalicoccobacillus</taxon>
    </lineage>
</organism>
<evidence type="ECO:0000313" key="2">
    <source>
        <dbReference type="EMBL" id="MCM2676607.1"/>
    </source>
</evidence>
<comment type="caution">
    <text evidence="2">The sequence shown here is derived from an EMBL/GenBank/DDBJ whole genome shotgun (WGS) entry which is preliminary data.</text>
</comment>
<dbReference type="RefSeq" id="WP_251609386.1">
    <property type="nucleotide sequence ID" value="NZ_JAMQJY010000002.1"/>
</dbReference>
<protein>
    <submittedName>
        <fullName evidence="2">Class I SAM-dependent methyltransferase</fullName>
    </submittedName>
</protein>
<dbReference type="Proteomes" id="UP001203665">
    <property type="component" value="Unassembled WGS sequence"/>
</dbReference>
<keyword evidence="2" id="KW-0808">Transferase</keyword>
<proteinExistence type="predicted"/>
<dbReference type="SUPFAM" id="SSF53335">
    <property type="entry name" value="S-adenosyl-L-methionine-dependent methyltransferases"/>
    <property type="match status" value="1"/>
</dbReference>
<gene>
    <name evidence="2" type="ORF">NDM98_14775</name>
</gene>
<dbReference type="GO" id="GO:0008168">
    <property type="term" value="F:methyltransferase activity"/>
    <property type="evidence" value="ECO:0007669"/>
    <property type="project" value="UniProtKB-KW"/>
</dbReference>
<dbReference type="CDD" id="cd02440">
    <property type="entry name" value="AdoMet_MTases"/>
    <property type="match status" value="1"/>
</dbReference>
<dbReference type="InterPro" id="IPR029063">
    <property type="entry name" value="SAM-dependent_MTases_sf"/>
</dbReference>
<reference evidence="2" key="1">
    <citation type="submission" date="2022-06" db="EMBL/GenBank/DDBJ databases">
        <title>Alkalicoccobacillus porphyridii sp. nov., isolated from a marine red alga, Porphyridium purpureum and reclassification of Shouchella plakortidis and Shouchella gibsonii as Alkalicoccobacillus plakortidis comb. nov. and Alkalicoccobacillus gibsonii comb. nov.</title>
        <authorList>
            <person name="Kim K.H."/>
            <person name="Lee J.K."/>
            <person name="Han D.M."/>
            <person name="Baek J.H."/>
            <person name="Jeon C.O."/>
        </authorList>
    </citation>
    <scope>NUCLEOTIDE SEQUENCE</scope>
    <source>
        <strain evidence="2">DSM 19153</strain>
    </source>
</reference>
<dbReference type="PANTHER" id="PTHR43591">
    <property type="entry name" value="METHYLTRANSFERASE"/>
    <property type="match status" value="1"/>
</dbReference>
<evidence type="ECO:0000259" key="1">
    <source>
        <dbReference type="Pfam" id="PF13847"/>
    </source>
</evidence>
<accession>A0ABT0XL18</accession>
<evidence type="ECO:0000313" key="3">
    <source>
        <dbReference type="Proteomes" id="UP001203665"/>
    </source>
</evidence>
<keyword evidence="2" id="KW-0489">Methyltransferase</keyword>